<feature type="non-terminal residue" evidence="3">
    <location>
        <position position="239"/>
    </location>
</feature>
<reference evidence="3 4" key="1">
    <citation type="journal article" date="2013" name="BMC Genomics">
        <title>The miniature genome of a carnivorous plant Genlisea aurea contains a low number of genes and short non-coding sequences.</title>
        <authorList>
            <person name="Leushkin E.V."/>
            <person name="Sutormin R.A."/>
            <person name="Nabieva E.R."/>
            <person name="Penin A.A."/>
            <person name="Kondrashov A.S."/>
            <person name="Logacheva M.D."/>
        </authorList>
    </citation>
    <scope>NUCLEOTIDE SEQUENCE [LARGE SCALE GENOMIC DNA]</scope>
</reference>
<dbReference type="OrthoDB" id="65569at2759"/>
<dbReference type="PRINTS" id="PR00131">
    <property type="entry name" value="GLHYDRLASE1"/>
</dbReference>
<gene>
    <name evidence="3" type="ORF">M569_09734</name>
</gene>
<dbReference type="PANTHER" id="PTHR10353:SF302">
    <property type="entry name" value="BETA-GLUCOSIDASE 40"/>
    <property type="match status" value="1"/>
</dbReference>
<accession>S8CDK5</accession>
<dbReference type="Gene3D" id="3.20.20.80">
    <property type="entry name" value="Glycosidases"/>
    <property type="match status" value="1"/>
</dbReference>
<name>S8CDK5_9LAMI</name>
<sequence length="239" mass="27317">PIQRGSIGISLDSSWYEPDSNTTADIEATQRVLDFNLGWFMEPLIHGDYPSSMRTRVGNRLPRFSPLQSRLLKGSFDFIGINHYTTHYVSESTNLTADAQADSGANSSATLIPLLQANSAWLAIVPHGIRSLMNYIKHKYHNPTIIITENGMDDPDGPLRDGLNDTKRIKFHRDYLTNLLAAIKEDGCDVRGYFVWSFLDDWEWSDGFTSRFGLHFVDYDDGDLKRYPKESAKWFRKFL</sequence>
<dbReference type="Proteomes" id="UP000015453">
    <property type="component" value="Unassembled WGS sequence"/>
</dbReference>
<dbReference type="GO" id="GO:0008422">
    <property type="term" value="F:beta-glucosidase activity"/>
    <property type="evidence" value="ECO:0007669"/>
    <property type="project" value="TreeGrafter"/>
</dbReference>
<comment type="similarity">
    <text evidence="1 2">Belongs to the glycosyl hydrolase 1 family.</text>
</comment>
<dbReference type="InterPro" id="IPR017853">
    <property type="entry name" value="GH"/>
</dbReference>
<dbReference type="InterPro" id="IPR001360">
    <property type="entry name" value="Glyco_hydro_1"/>
</dbReference>
<evidence type="ECO:0000256" key="2">
    <source>
        <dbReference type="RuleBase" id="RU003690"/>
    </source>
</evidence>
<keyword evidence="4" id="KW-1185">Reference proteome</keyword>
<comment type="caution">
    <text evidence="3">The sequence shown here is derived from an EMBL/GenBank/DDBJ whole genome shotgun (WGS) entry which is preliminary data.</text>
</comment>
<dbReference type="Pfam" id="PF00232">
    <property type="entry name" value="Glyco_hydro_1"/>
    <property type="match status" value="1"/>
</dbReference>
<proteinExistence type="inferred from homology"/>
<evidence type="ECO:0000256" key="1">
    <source>
        <dbReference type="ARBA" id="ARBA00010838"/>
    </source>
</evidence>
<dbReference type="SUPFAM" id="SSF51445">
    <property type="entry name" value="(Trans)glycosidases"/>
    <property type="match status" value="1"/>
</dbReference>
<dbReference type="EMBL" id="AUSU01004459">
    <property type="protein sequence ID" value="EPS65044.1"/>
    <property type="molecule type" value="Genomic_DNA"/>
</dbReference>
<dbReference type="GO" id="GO:0005975">
    <property type="term" value="P:carbohydrate metabolic process"/>
    <property type="evidence" value="ECO:0007669"/>
    <property type="project" value="InterPro"/>
</dbReference>
<feature type="non-terminal residue" evidence="3">
    <location>
        <position position="1"/>
    </location>
</feature>
<dbReference type="AlphaFoldDB" id="S8CDK5"/>
<evidence type="ECO:0008006" key="5">
    <source>
        <dbReference type="Google" id="ProtNLM"/>
    </source>
</evidence>
<evidence type="ECO:0000313" key="4">
    <source>
        <dbReference type="Proteomes" id="UP000015453"/>
    </source>
</evidence>
<evidence type="ECO:0000313" key="3">
    <source>
        <dbReference type="EMBL" id="EPS65044.1"/>
    </source>
</evidence>
<protein>
    <recommendedName>
        <fullName evidence="5">Beta-glucosidase</fullName>
    </recommendedName>
</protein>
<organism evidence="3 4">
    <name type="scientific">Genlisea aurea</name>
    <dbReference type="NCBI Taxonomy" id="192259"/>
    <lineage>
        <taxon>Eukaryota</taxon>
        <taxon>Viridiplantae</taxon>
        <taxon>Streptophyta</taxon>
        <taxon>Embryophyta</taxon>
        <taxon>Tracheophyta</taxon>
        <taxon>Spermatophyta</taxon>
        <taxon>Magnoliopsida</taxon>
        <taxon>eudicotyledons</taxon>
        <taxon>Gunneridae</taxon>
        <taxon>Pentapetalae</taxon>
        <taxon>asterids</taxon>
        <taxon>lamiids</taxon>
        <taxon>Lamiales</taxon>
        <taxon>Lentibulariaceae</taxon>
        <taxon>Genlisea</taxon>
    </lineage>
</organism>
<dbReference type="PANTHER" id="PTHR10353">
    <property type="entry name" value="GLYCOSYL HYDROLASE"/>
    <property type="match status" value="1"/>
</dbReference>